<evidence type="ECO:0000256" key="3">
    <source>
        <dbReference type="ARBA" id="ARBA00023163"/>
    </source>
</evidence>
<protein>
    <submittedName>
        <fullName evidence="6">HTH-type transcriptional regulator MalR</fullName>
    </submittedName>
</protein>
<dbReference type="InterPro" id="IPR001387">
    <property type="entry name" value="Cro/C1-type_HTH"/>
</dbReference>
<dbReference type="Pfam" id="PF00356">
    <property type="entry name" value="LacI"/>
    <property type="match status" value="1"/>
</dbReference>
<keyword evidence="2" id="KW-0238">DNA-binding</keyword>
<gene>
    <name evidence="6" type="primary">malR</name>
    <name evidence="6" type="ORF">CLCOL_12010</name>
</gene>
<dbReference type="CDD" id="cd01392">
    <property type="entry name" value="HTH_LacI"/>
    <property type="match status" value="1"/>
</dbReference>
<feature type="domain" description="HTH lacI-type" evidence="4">
    <location>
        <begin position="3"/>
        <end position="57"/>
    </location>
</feature>
<dbReference type="PATRIC" id="fig|1121305.3.peg.1203"/>
<comment type="caution">
    <text evidence="6">The sequence shown here is derived from an EMBL/GenBank/DDBJ whole genome shotgun (WGS) entry which is preliminary data.</text>
</comment>
<evidence type="ECO:0000259" key="5">
    <source>
        <dbReference type="PROSITE" id="PS50943"/>
    </source>
</evidence>
<evidence type="ECO:0000313" key="6">
    <source>
        <dbReference type="EMBL" id="KYH29065.1"/>
    </source>
</evidence>
<dbReference type="InterPro" id="IPR010982">
    <property type="entry name" value="Lambda_DNA-bd_dom_sf"/>
</dbReference>
<dbReference type="Pfam" id="PF13377">
    <property type="entry name" value="Peripla_BP_3"/>
    <property type="match status" value="1"/>
</dbReference>
<dbReference type="Gene3D" id="3.40.50.2300">
    <property type="match status" value="2"/>
</dbReference>
<dbReference type="GO" id="GO:0003700">
    <property type="term" value="F:DNA-binding transcription factor activity"/>
    <property type="evidence" value="ECO:0007669"/>
    <property type="project" value="TreeGrafter"/>
</dbReference>
<evidence type="ECO:0000259" key="4">
    <source>
        <dbReference type="PROSITE" id="PS50932"/>
    </source>
</evidence>
<name>A0A151AN74_9CLOT</name>
<dbReference type="EMBL" id="LTBB01000005">
    <property type="protein sequence ID" value="KYH29065.1"/>
    <property type="molecule type" value="Genomic_DNA"/>
</dbReference>
<keyword evidence="1" id="KW-0805">Transcription regulation</keyword>
<dbReference type="PROSITE" id="PS50943">
    <property type="entry name" value="HTH_CROC1"/>
    <property type="match status" value="1"/>
</dbReference>
<dbReference type="PANTHER" id="PTHR30146:SF109">
    <property type="entry name" value="HTH-TYPE TRANSCRIPTIONAL REGULATOR GALS"/>
    <property type="match status" value="1"/>
</dbReference>
<dbReference type="InterPro" id="IPR046335">
    <property type="entry name" value="LacI/GalR-like_sensor"/>
</dbReference>
<dbReference type="RefSeq" id="WP_061858075.1">
    <property type="nucleotide sequence ID" value="NZ_LTBB01000005.1"/>
</dbReference>
<keyword evidence="7" id="KW-1185">Reference proteome</keyword>
<dbReference type="PROSITE" id="PS50932">
    <property type="entry name" value="HTH_LACI_2"/>
    <property type="match status" value="1"/>
</dbReference>
<organism evidence="6 7">
    <name type="scientific">Clostridium colicanis DSM 13634</name>
    <dbReference type="NCBI Taxonomy" id="1121305"/>
    <lineage>
        <taxon>Bacteria</taxon>
        <taxon>Bacillati</taxon>
        <taxon>Bacillota</taxon>
        <taxon>Clostridia</taxon>
        <taxon>Eubacteriales</taxon>
        <taxon>Clostridiaceae</taxon>
        <taxon>Clostridium</taxon>
    </lineage>
</organism>
<dbReference type="STRING" id="1121305.CLCOL_12010"/>
<dbReference type="SUPFAM" id="SSF47413">
    <property type="entry name" value="lambda repressor-like DNA-binding domains"/>
    <property type="match status" value="1"/>
</dbReference>
<proteinExistence type="predicted"/>
<dbReference type="GO" id="GO:0000976">
    <property type="term" value="F:transcription cis-regulatory region binding"/>
    <property type="evidence" value="ECO:0007669"/>
    <property type="project" value="TreeGrafter"/>
</dbReference>
<feature type="domain" description="HTH cro/C1-type" evidence="5">
    <location>
        <begin position="2"/>
        <end position="47"/>
    </location>
</feature>
<dbReference type="AlphaFoldDB" id="A0A151AN74"/>
<dbReference type="Gene3D" id="1.10.260.40">
    <property type="entry name" value="lambda repressor-like DNA-binding domains"/>
    <property type="match status" value="1"/>
</dbReference>
<keyword evidence="3" id="KW-0804">Transcription</keyword>
<accession>A0A151AN74</accession>
<evidence type="ECO:0000256" key="1">
    <source>
        <dbReference type="ARBA" id="ARBA00023015"/>
    </source>
</evidence>
<dbReference type="Proteomes" id="UP000075374">
    <property type="component" value="Unassembled WGS sequence"/>
</dbReference>
<dbReference type="SMART" id="SM00354">
    <property type="entry name" value="HTH_LACI"/>
    <property type="match status" value="1"/>
</dbReference>
<sequence>MGVTIKDVAKEANVSPSTVSRVIAGSDRISEETKKRINEAIKKLNYHPNAIARSLANKTTNVIGIVMPREAEDLFKNPFFIQAMTGISTYVQEAGYYIMYTFCKREEEELSAIQNYINSNLVDGIILMLARVHDKCIKYLQEVDFPFVVIGRPEDTKNVLWVDNDNFQAMYNVVSKLFISGHKEIAYIGAKKELNVSKDRLEGYKQAHKIHGIDIDESLIMEVEDFKENLGYEAMKQMMKVKKPTALVATDDLLAFGANNYLNENGIKSISIIGFNNTPFAEYQKPSLSSVDINSNKLGYYAAKLLVDRLTNNIKHKHYIIETRLIERESTNY</sequence>
<dbReference type="InterPro" id="IPR000843">
    <property type="entry name" value="HTH_LacI"/>
</dbReference>
<reference evidence="6 7" key="1">
    <citation type="submission" date="2016-02" db="EMBL/GenBank/DDBJ databases">
        <title>Genome sequence of Clostridium colicanis DSM 13634.</title>
        <authorList>
            <person name="Poehlein A."/>
            <person name="Daniel R."/>
        </authorList>
    </citation>
    <scope>NUCLEOTIDE SEQUENCE [LARGE SCALE GENOMIC DNA]</scope>
    <source>
        <strain evidence="6 7">DSM 13634</strain>
    </source>
</reference>
<evidence type="ECO:0000256" key="2">
    <source>
        <dbReference type="ARBA" id="ARBA00023125"/>
    </source>
</evidence>
<dbReference type="PANTHER" id="PTHR30146">
    <property type="entry name" value="LACI-RELATED TRANSCRIPTIONAL REPRESSOR"/>
    <property type="match status" value="1"/>
</dbReference>
<evidence type="ECO:0000313" key="7">
    <source>
        <dbReference type="Proteomes" id="UP000075374"/>
    </source>
</evidence>
<dbReference type="InterPro" id="IPR028082">
    <property type="entry name" value="Peripla_BP_I"/>
</dbReference>
<dbReference type="CDD" id="cd06294">
    <property type="entry name" value="PBP1_MalR-like"/>
    <property type="match status" value="1"/>
</dbReference>
<dbReference type="FunFam" id="1.10.260.40:FF:000002">
    <property type="entry name" value="HTH-type transcriptional repressor PurR"/>
    <property type="match status" value="1"/>
</dbReference>
<dbReference type="SUPFAM" id="SSF53822">
    <property type="entry name" value="Periplasmic binding protein-like I"/>
    <property type="match status" value="1"/>
</dbReference>
<dbReference type="PROSITE" id="PS00356">
    <property type="entry name" value="HTH_LACI_1"/>
    <property type="match status" value="1"/>
</dbReference>